<proteinExistence type="predicted"/>
<reference evidence="1 2" key="1">
    <citation type="submission" date="2020-06" db="EMBL/GenBank/DDBJ databases">
        <title>Dysbiosis in marine aquaculture revealed through microbiome analysis: reverse ecology for environmental sustainability.</title>
        <authorList>
            <person name="Haro-Moreno J.M."/>
            <person name="Coutinho F.H."/>
            <person name="Zaragoza-Solas A."/>
            <person name="Picazo A."/>
            <person name="Almagro-Moreno S."/>
            <person name="Lopez-Perez M."/>
        </authorList>
    </citation>
    <scope>NUCLEOTIDE SEQUENCE [LARGE SCALE GENOMIC DNA]</scope>
    <source>
        <strain evidence="1">MCMED-G42</strain>
    </source>
</reference>
<organism evidence="1 2">
    <name type="scientific">SAR86 cluster bacterium</name>
    <dbReference type="NCBI Taxonomy" id="2030880"/>
    <lineage>
        <taxon>Bacteria</taxon>
        <taxon>Pseudomonadati</taxon>
        <taxon>Pseudomonadota</taxon>
        <taxon>Gammaproteobacteria</taxon>
        <taxon>SAR86 cluster</taxon>
    </lineage>
</organism>
<dbReference type="Proteomes" id="UP000585327">
    <property type="component" value="Unassembled WGS sequence"/>
</dbReference>
<evidence type="ECO:0000313" key="1">
    <source>
        <dbReference type="EMBL" id="MBA4723823.1"/>
    </source>
</evidence>
<protein>
    <submittedName>
        <fullName evidence="1">Uncharacterized protein</fullName>
    </submittedName>
</protein>
<gene>
    <name evidence="1" type="ORF">H2021_01260</name>
</gene>
<dbReference type="AlphaFoldDB" id="A0A838YQT3"/>
<accession>A0A838YQT3</accession>
<evidence type="ECO:0000313" key="2">
    <source>
        <dbReference type="Proteomes" id="UP000585327"/>
    </source>
</evidence>
<sequence length="127" mass="15273">MRIIYLILILFTYNAFSSDDAEINTDDIWALDVRSNKFFRNGEVLFQMPQDALHTFRGREYGDWNEFSFIDSRRLIKLKKGDRIKIVESYFNSDVFKVILLDGFYKNKTYYVITDDLHRKYKKLETS</sequence>
<dbReference type="EMBL" id="JACETM010000006">
    <property type="protein sequence ID" value="MBA4723823.1"/>
    <property type="molecule type" value="Genomic_DNA"/>
</dbReference>
<name>A0A838YQT3_9GAMM</name>
<comment type="caution">
    <text evidence="1">The sequence shown here is derived from an EMBL/GenBank/DDBJ whole genome shotgun (WGS) entry which is preliminary data.</text>
</comment>